<keyword evidence="5" id="KW-0862">Zinc</keyword>
<dbReference type="SUPFAM" id="SSF56672">
    <property type="entry name" value="DNA/RNA polymerases"/>
    <property type="match status" value="1"/>
</dbReference>
<dbReference type="GO" id="GO:0003964">
    <property type="term" value="F:RNA-directed DNA polymerase activity"/>
    <property type="evidence" value="ECO:0007669"/>
    <property type="project" value="UniProtKB-KW"/>
</dbReference>
<organism evidence="9">
    <name type="scientific">Tanacetum cinerariifolium</name>
    <name type="common">Dalmatian daisy</name>
    <name type="synonym">Chrysanthemum cinerariifolium</name>
    <dbReference type="NCBI Taxonomy" id="118510"/>
    <lineage>
        <taxon>Eukaryota</taxon>
        <taxon>Viridiplantae</taxon>
        <taxon>Streptophyta</taxon>
        <taxon>Embryophyta</taxon>
        <taxon>Tracheophyta</taxon>
        <taxon>Spermatophyta</taxon>
        <taxon>Magnoliopsida</taxon>
        <taxon>eudicotyledons</taxon>
        <taxon>Gunneridae</taxon>
        <taxon>Pentapetalae</taxon>
        <taxon>asterids</taxon>
        <taxon>campanulids</taxon>
        <taxon>Asterales</taxon>
        <taxon>Asteraceae</taxon>
        <taxon>Asteroideae</taxon>
        <taxon>Anthemideae</taxon>
        <taxon>Anthemidinae</taxon>
        <taxon>Tanacetum</taxon>
    </lineage>
</organism>
<dbReference type="SUPFAM" id="SSF57756">
    <property type="entry name" value="Retrovirus zinc finger-like domains"/>
    <property type="match status" value="1"/>
</dbReference>
<dbReference type="InterPro" id="IPR000477">
    <property type="entry name" value="RT_dom"/>
</dbReference>
<dbReference type="EMBL" id="BKCJ010002797">
    <property type="protein sequence ID" value="GEU50987.1"/>
    <property type="molecule type" value="Genomic_DNA"/>
</dbReference>
<dbReference type="InterPro" id="IPR036875">
    <property type="entry name" value="Znf_CCHC_sf"/>
</dbReference>
<keyword evidence="5" id="KW-0479">Metal-binding</keyword>
<evidence type="ECO:0000313" key="9">
    <source>
        <dbReference type="EMBL" id="GEU50987.1"/>
    </source>
</evidence>
<protein>
    <submittedName>
        <fullName evidence="9">Putative reverse transcriptase domain-containing protein</fullName>
    </submittedName>
</protein>
<sequence>MVKDFRPISLIGSIYKIIAKILANRLVGVLDDIVSDVQSAFVENRQILDGLIILNEVLNCLAKQITSQIMRWWNIPGVELEDYNQWLSWLANIKMASKLRLMLEAGTLTDEALRNGSIKKNLEKRGNEGEPNKDRNVRNDNKRTRTGNAFAITANPVRGWYMGHFAKDCRVMPRNVNPINVRNLVARTCYECELEVLAGLLPNHYEEERVYGLLGMEGVEDLRKVGNQGDVENQTGNVVNENIQENFRNVLVNGIRKIERYVYGLALRICRMIATTEPKTMQKVVQISGALIDEAVRNKSIKKVEKRGNMEEPNKDRSGRDDNKRTRTGNIFATTVNPVARENAGAWPKCATCNSYHSPRGPCCTCFNCNRLGHLTKDCRGMPRNVNLDNARNPPVRACYKCGSTYHVRPSCPRLNRAQGPEGNRPKQVVANNEGQGRGNQENPARGRAFMLGAEEARQDPNIMTGTFTLNNHFATTFFDFGADYSFVSTTFIPLLGLEPSNLGFKYEIKIASGQLVEIDKVIKGCRLEIEGHVFDIDLILFGHGSFDMIIGMDWLSNYKAEIIFHEKVVRIPLPNGNVLRVLGERLEEKARFLMGVNKQEEIVVVRDFPEVFLDGLYGLPPIRKIEFKIELIPGATPVVKYPYRLAPSELEELSGQLKELQDKGFIRPSSSLWGAPVLFVKKKDGSFRMCIDYRELNKLTVKNRYPLPRIDDLFDQLQGHFEFTVMPFGLTNAPAIFMDLMNRVCRPYLDKFVIVFIDDILIYSKTQGEHVEHLREVQFLGHVINCNGIHVDPSKIEGVKNWKAHRTPTEVCSLLGLAGYYRRFIENFSKIAKSFTILTQKTFPDKLEDFVIYCDASGIGLGCVLMQRGKRRWIELFSDYDCEIRYHPGKANVVADALSRKERVKPKRIRAINMILQSSIKDRILAVQKKSVPLKGEVRTLIMDEAHKSKYSVYPGPDKMYYDLRDRTCSGHDTIWVIMDRSTKSAYFLPMREDYKMDRLARLYLNEIVVRHGVPIWIISDCDSRFTSRFWQSMQEALGTRLDMSTAYHPQTDGQSERTIQTLEDMLRAYVLDFEGSWDVHLPLVEYSLRLGEGQLIGPELVQETTKKISQIKDRLKAVRDRQKSYADKRMKPLDFGVGDYVLLKVSPWKGVVRFGKKGELTPRFVGPFEIIKKSRPRGLLIRFA</sequence>
<dbReference type="Gene3D" id="3.10.10.10">
    <property type="entry name" value="HIV Type 1 Reverse Transcriptase, subunit A, domain 1"/>
    <property type="match status" value="2"/>
</dbReference>
<dbReference type="Gene3D" id="3.30.70.270">
    <property type="match status" value="3"/>
</dbReference>
<dbReference type="InterPro" id="IPR043502">
    <property type="entry name" value="DNA/RNA_pol_sf"/>
</dbReference>
<feature type="compositionally biased region" description="Low complexity" evidence="6">
    <location>
        <begin position="432"/>
        <end position="443"/>
    </location>
</feature>
<keyword evidence="4" id="KW-0378">Hydrolase</keyword>
<feature type="domain" description="CCHC-type" evidence="7">
    <location>
        <begin position="366"/>
        <end position="380"/>
    </location>
</feature>
<keyword evidence="4" id="KW-0255">Endonuclease</keyword>
<feature type="region of interest" description="Disordered" evidence="6">
    <location>
        <begin position="303"/>
        <end position="329"/>
    </location>
</feature>
<evidence type="ECO:0000256" key="6">
    <source>
        <dbReference type="SAM" id="MobiDB-lite"/>
    </source>
</evidence>
<keyword evidence="1" id="KW-0808">Transferase</keyword>
<keyword evidence="9" id="KW-0695">RNA-directed DNA polymerase</keyword>
<dbReference type="GO" id="GO:0015074">
    <property type="term" value="P:DNA integration"/>
    <property type="evidence" value="ECO:0007669"/>
    <property type="project" value="InterPro"/>
</dbReference>
<dbReference type="InterPro" id="IPR001584">
    <property type="entry name" value="Integrase_cat-core"/>
</dbReference>
<dbReference type="SUPFAM" id="SSF50630">
    <property type="entry name" value="Acid proteases"/>
    <property type="match status" value="1"/>
</dbReference>
<dbReference type="SMART" id="SM00343">
    <property type="entry name" value="ZnF_C2HC"/>
    <property type="match status" value="3"/>
</dbReference>
<feature type="region of interest" description="Disordered" evidence="6">
    <location>
        <begin position="413"/>
        <end position="445"/>
    </location>
</feature>
<dbReference type="GO" id="GO:0008270">
    <property type="term" value="F:zinc ion binding"/>
    <property type="evidence" value="ECO:0007669"/>
    <property type="project" value="UniProtKB-KW"/>
</dbReference>
<dbReference type="Pfam" id="PF00078">
    <property type="entry name" value="RVT_1"/>
    <property type="match status" value="1"/>
</dbReference>
<dbReference type="InterPro" id="IPR001878">
    <property type="entry name" value="Znf_CCHC"/>
</dbReference>
<dbReference type="InterPro" id="IPR012337">
    <property type="entry name" value="RNaseH-like_sf"/>
</dbReference>
<dbReference type="GO" id="GO:0003676">
    <property type="term" value="F:nucleic acid binding"/>
    <property type="evidence" value="ECO:0007669"/>
    <property type="project" value="InterPro"/>
</dbReference>
<keyword evidence="3" id="KW-0540">Nuclease</keyword>
<dbReference type="InterPro" id="IPR021109">
    <property type="entry name" value="Peptidase_aspartic_dom_sf"/>
</dbReference>
<dbReference type="PROSITE" id="PS50994">
    <property type="entry name" value="INTEGRASE"/>
    <property type="match status" value="1"/>
</dbReference>
<dbReference type="Pfam" id="PF24626">
    <property type="entry name" value="SH3_Tf2-1"/>
    <property type="match status" value="1"/>
</dbReference>
<keyword evidence="5" id="KW-0863">Zinc-finger</keyword>
<dbReference type="SUPFAM" id="SSF53098">
    <property type="entry name" value="Ribonuclease H-like"/>
    <property type="match status" value="1"/>
</dbReference>
<dbReference type="AlphaFoldDB" id="A0A6L2KQL0"/>
<keyword evidence="2" id="KW-0548">Nucleotidyltransferase</keyword>
<feature type="domain" description="Integrase catalytic" evidence="8">
    <location>
        <begin position="930"/>
        <end position="1142"/>
    </location>
</feature>
<dbReference type="CDD" id="cd00303">
    <property type="entry name" value="retropepsin_like"/>
    <property type="match status" value="1"/>
</dbReference>
<evidence type="ECO:0000256" key="4">
    <source>
        <dbReference type="ARBA" id="ARBA00022759"/>
    </source>
</evidence>
<proteinExistence type="predicted"/>
<evidence type="ECO:0000259" key="7">
    <source>
        <dbReference type="PROSITE" id="PS50158"/>
    </source>
</evidence>
<dbReference type="CDD" id="cd01647">
    <property type="entry name" value="RT_LTR"/>
    <property type="match status" value="1"/>
</dbReference>
<dbReference type="PANTHER" id="PTHR37984">
    <property type="entry name" value="PROTEIN CBG26694"/>
    <property type="match status" value="1"/>
</dbReference>
<dbReference type="Gene3D" id="3.30.420.10">
    <property type="entry name" value="Ribonuclease H-like superfamily/Ribonuclease H"/>
    <property type="match status" value="1"/>
</dbReference>
<gene>
    <name evidence="9" type="ORF">Tci_022965</name>
</gene>
<evidence type="ECO:0000256" key="3">
    <source>
        <dbReference type="ARBA" id="ARBA00022722"/>
    </source>
</evidence>
<dbReference type="Pfam" id="PF08284">
    <property type="entry name" value="RVP_2"/>
    <property type="match status" value="1"/>
</dbReference>
<feature type="compositionally biased region" description="Basic and acidic residues" evidence="6">
    <location>
        <begin position="303"/>
        <end position="325"/>
    </location>
</feature>
<feature type="region of interest" description="Disordered" evidence="6">
    <location>
        <begin position="119"/>
        <end position="144"/>
    </location>
</feature>
<dbReference type="PANTHER" id="PTHR37984:SF5">
    <property type="entry name" value="PROTEIN NYNRIN-LIKE"/>
    <property type="match status" value="1"/>
</dbReference>
<dbReference type="Gene3D" id="2.40.70.10">
    <property type="entry name" value="Acid Proteases"/>
    <property type="match status" value="1"/>
</dbReference>
<evidence type="ECO:0000259" key="8">
    <source>
        <dbReference type="PROSITE" id="PS50994"/>
    </source>
</evidence>
<evidence type="ECO:0000256" key="5">
    <source>
        <dbReference type="PROSITE-ProRule" id="PRU00047"/>
    </source>
</evidence>
<dbReference type="InterPro" id="IPR050951">
    <property type="entry name" value="Retrovirus_Pol_polyprotein"/>
</dbReference>
<reference evidence="9" key="1">
    <citation type="journal article" date="2019" name="Sci. Rep.">
        <title>Draft genome of Tanacetum cinerariifolium, the natural source of mosquito coil.</title>
        <authorList>
            <person name="Yamashiro T."/>
            <person name="Shiraishi A."/>
            <person name="Satake H."/>
            <person name="Nakayama K."/>
        </authorList>
    </citation>
    <scope>NUCLEOTIDE SEQUENCE</scope>
</reference>
<dbReference type="PROSITE" id="PS50158">
    <property type="entry name" value="ZF_CCHC"/>
    <property type="match status" value="2"/>
</dbReference>
<feature type="compositionally biased region" description="Basic and acidic residues" evidence="6">
    <location>
        <begin position="120"/>
        <end position="143"/>
    </location>
</feature>
<dbReference type="InterPro" id="IPR036397">
    <property type="entry name" value="RNaseH_sf"/>
</dbReference>
<evidence type="ECO:0000256" key="1">
    <source>
        <dbReference type="ARBA" id="ARBA00022679"/>
    </source>
</evidence>
<dbReference type="InterPro" id="IPR056924">
    <property type="entry name" value="SH3_Tf2-1"/>
</dbReference>
<comment type="caution">
    <text evidence="9">The sequence shown here is derived from an EMBL/GenBank/DDBJ whole genome shotgun (WGS) entry which is preliminary data.</text>
</comment>
<dbReference type="InterPro" id="IPR043128">
    <property type="entry name" value="Rev_trsase/Diguanyl_cyclase"/>
</dbReference>
<feature type="domain" description="CCHC-type" evidence="7">
    <location>
        <begin position="399"/>
        <end position="414"/>
    </location>
</feature>
<evidence type="ECO:0000256" key="2">
    <source>
        <dbReference type="ARBA" id="ARBA00022695"/>
    </source>
</evidence>
<name>A0A6L2KQL0_TANCI</name>
<accession>A0A6L2KQL0</accession>
<dbReference type="Gene3D" id="4.10.60.10">
    <property type="entry name" value="Zinc finger, CCHC-type"/>
    <property type="match status" value="1"/>
</dbReference>